<feature type="domain" description="Hydantoinase A/oxoprolinase" evidence="1">
    <location>
        <begin position="265"/>
        <end position="570"/>
    </location>
</feature>
<dbReference type="PANTHER" id="PTHR11365:SF2">
    <property type="entry name" value="5-OXOPROLINASE"/>
    <property type="match status" value="1"/>
</dbReference>
<dbReference type="PANTHER" id="PTHR11365">
    <property type="entry name" value="5-OXOPROLINASE RELATED"/>
    <property type="match status" value="1"/>
</dbReference>
<accession>A0A061AZH1</accession>
<name>A0A061AZH1_RHOTO</name>
<protein>
    <submittedName>
        <fullName evidence="3">RHTO0S07e06722g1_1</fullName>
    </submittedName>
</protein>
<dbReference type="GO" id="GO:0006749">
    <property type="term" value="P:glutathione metabolic process"/>
    <property type="evidence" value="ECO:0007669"/>
    <property type="project" value="TreeGrafter"/>
</dbReference>
<dbReference type="EMBL" id="LK052942">
    <property type="protein sequence ID" value="CDR43021.1"/>
    <property type="molecule type" value="Genomic_DNA"/>
</dbReference>
<dbReference type="AlphaFoldDB" id="A0A061AZH1"/>
<dbReference type="OrthoDB" id="3643at2759"/>
<evidence type="ECO:0000259" key="2">
    <source>
        <dbReference type="Pfam" id="PF05378"/>
    </source>
</evidence>
<dbReference type="Pfam" id="PF05378">
    <property type="entry name" value="Hydant_A_N"/>
    <property type="match status" value="1"/>
</dbReference>
<proteinExistence type="predicted"/>
<gene>
    <name evidence="3" type="ORF">RHTO0S_07e06722g</name>
</gene>
<dbReference type="Pfam" id="PF01968">
    <property type="entry name" value="Hydantoinase_A"/>
    <property type="match status" value="1"/>
</dbReference>
<dbReference type="GO" id="GO:0005829">
    <property type="term" value="C:cytosol"/>
    <property type="evidence" value="ECO:0007669"/>
    <property type="project" value="TreeGrafter"/>
</dbReference>
<feature type="domain" description="Hydantoinase/oxoprolinase N-terminal" evidence="2">
    <location>
        <begin position="12"/>
        <end position="245"/>
    </location>
</feature>
<organism evidence="3">
    <name type="scientific">Rhodotorula toruloides</name>
    <name type="common">Yeast</name>
    <name type="synonym">Rhodosporidium toruloides</name>
    <dbReference type="NCBI Taxonomy" id="5286"/>
    <lineage>
        <taxon>Eukaryota</taxon>
        <taxon>Fungi</taxon>
        <taxon>Dikarya</taxon>
        <taxon>Basidiomycota</taxon>
        <taxon>Pucciniomycotina</taxon>
        <taxon>Microbotryomycetes</taxon>
        <taxon>Sporidiobolales</taxon>
        <taxon>Sporidiobolaceae</taxon>
        <taxon>Rhodotorula</taxon>
    </lineage>
</organism>
<reference evidence="3" key="1">
    <citation type="journal article" date="2014" name="Genome Announc.">
        <title>Draft genome sequence of Rhodosporidium toruloides CECT1137, an oleaginous yeast of biotechnological interest.</title>
        <authorList>
            <person name="Morin N."/>
            <person name="Calcas X."/>
            <person name="Devillers H."/>
            <person name="Durrens P."/>
            <person name="Sherman D.J."/>
            <person name="Nicaud J.-M."/>
            <person name="Neuveglise C."/>
        </authorList>
    </citation>
    <scope>NUCLEOTIDE SEQUENCE</scope>
    <source>
        <strain evidence="3">CECT1137</strain>
    </source>
</reference>
<dbReference type="InterPro" id="IPR045079">
    <property type="entry name" value="Oxoprolinase-like"/>
</dbReference>
<sequence>MSPASIPDRSIKIAVDRGGTFSDVHASWPVEGQKERKEIILKLLSSDPGHYKDAPREGVRRVLEIATGSTYKREDRLPVDKIDSIRLSTTVATNALLERKGAKHALVVTKGFKDLLLIGNQSRPRIFDLDIKRPSVLYSTVLEVDERVTLLGYTSDPKHPERAVKFDQAGKVVKGYDGAEHTEGSVVKGMSGEAVHILKKVDEEQVERDLRKLYDDGIRVLAIVLMHAFTYPEHEQQIARIAEKIGFEHISLSSSSLPMIRIVARGMSTTADAYLTPVLHEYIDGFFSGFDESLRETSYRETKSKEQAQRETTVEFMRSDGGLTDVSDFSGLKSILSGPAGGVVGYALTSWEKGGRPVVGLDMGGTSTDVSRFDGEYETVFETTTAGITVMSPQLSINTVAAGGGSRLFWRNGMIVTGPESAGSHPGPACYRKQGYPAVTDANLVLGRLLPSHFPQIFGETEDQPLDIEASRSALEELRKQINDETGNNLSLDEVAFGFIKVANETMCRPIRSLTEARGYDTSKHILSCFGGAGGQHACALAETLGISTILIHRFSSVLSAYGMALAERVFERQEPSSEIWGADGSQGRLQARLDELSQQVKKTLSQQGFADDRIEVQQFLNCRYQGTDSALFTRKPDDGFDFAKAFAANYKQEFGFSMDAPIIVDDVRVRGVGKSFDSLGKSVFEEIRELEFKPLAREVEKDGQASKCHEKASVYFEDTGRLDVPVYLLENLEAGDEAEGPALVLDGTQTIVLSPGWFGRITSKHLMATRKE</sequence>
<evidence type="ECO:0000313" key="3">
    <source>
        <dbReference type="EMBL" id="CDR43021.1"/>
    </source>
</evidence>
<dbReference type="InterPro" id="IPR008040">
    <property type="entry name" value="Hydant_A_N"/>
</dbReference>
<evidence type="ECO:0000259" key="1">
    <source>
        <dbReference type="Pfam" id="PF01968"/>
    </source>
</evidence>
<dbReference type="InterPro" id="IPR002821">
    <property type="entry name" value="Hydantoinase_A"/>
</dbReference>
<dbReference type="GO" id="GO:0017168">
    <property type="term" value="F:5-oxoprolinase (ATP-hydrolyzing) activity"/>
    <property type="evidence" value="ECO:0007669"/>
    <property type="project" value="TreeGrafter"/>
</dbReference>